<dbReference type="HOGENOM" id="CLU_060014_1_0_1"/>
<evidence type="ECO:0000256" key="1">
    <source>
        <dbReference type="ARBA" id="ARBA00004651"/>
    </source>
</evidence>
<evidence type="ECO:0000256" key="2">
    <source>
        <dbReference type="ARBA" id="ARBA00022475"/>
    </source>
</evidence>
<keyword evidence="10" id="KW-1185">Reference proteome</keyword>
<feature type="transmembrane region" description="Helical" evidence="8">
    <location>
        <begin position="280"/>
        <end position="300"/>
    </location>
</feature>
<dbReference type="GO" id="GO:0030424">
    <property type="term" value="C:axon"/>
    <property type="evidence" value="ECO:0000318"/>
    <property type="project" value="GO_Central"/>
</dbReference>
<feature type="transmembrane region" description="Helical" evidence="8">
    <location>
        <begin position="133"/>
        <end position="154"/>
    </location>
</feature>
<dbReference type="GO" id="GO:0030425">
    <property type="term" value="C:dendrite"/>
    <property type="evidence" value="ECO:0000318"/>
    <property type="project" value="GO_Central"/>
</dbReference>
<gene>
    <name evidence="9" type="primary">TcGr114</name>
    <name evidence="9" type="ORF">TcasGA2_TC030206</name>
</gene>
<evidence type="ECO:0000256" key="3">
    <source>
        <dbReference type="ARBA" id="ARBA00022692"/>
    </source>
</evidence>
<protein>
    <recommendedName>
        <fullName evidence="8">Gustatory receptor</fullName>
    </recommendedName>
</protein>
<reference evidence="9 10" key="1">
    <citation type="journal article" date="2008" name="Nature">
        <title>The genome of the model beetle and pest Tribolium castaneum.</title>
        <authorList>
            <consortium name="Tribolium Genome Sequencing Consortium"/>
            <person name="Richards S."/>
            <person name="Gibbs R.A."/>
            <person name="Weinstock G.M."/>
            <person name="Brown S.J."/>
            <person name="Denell R."/>
            <person name="Beeman R.W."/>
            <person name="Gibbs R."/>
            <person name="Beeman R.W."/>
            <person name="Brown S.J."/>
            <person name="Bucher G."/>
            <person name="Friedrich M."/>
            <person name="Grimmelikhuijzen C.J."/>
            <person name="Klingler M."/>
            <person name="Lorenzen M."/>
            <person name="Richards S."/>
            <person name="Roth S."/>
            <person name="Schroder R."/>
            <person name="Tautz D."/>
            <person name="Zdobnov E.M."/>
            <person name="Muzny D."/>
            <person name="Gibbs R.A."/>
            <person name="Weinstock G.M."/>
            <person name="Attaway T."/>
            <person name="Bell S."/>
            <person name="Buhay C.J."/>
            <person name="Chandrabose M.N."/>
            <person name="Chavez D."/>
            <person name="Clerk-Blankenburg K.P."/>
            <person name="Cree A."/>
            <person name="Dao M."/>
            <person name="Davis C."/>
            <person name="Chacko J."/>
            <person name="Dinh H."/>
            <person name="Dugan-Rocha S."/>
            <person name="Fowler G."/>
            <person name="Garner T.T."/>
            <person name="Garnes J."/>
            <person name="Gnirke A."/>
            <person name="Hawes A."/>
            <person name="Hernandez J."/>
            <person name="Hines S."/>
            <person name="Holder M."/>
            <person name="Hume J."/>
            <person name="Jhangiani S.N."/>
            <person name="Joshi V."/>
            <person name="Khan Z.M."/>
            <person name="Jackson L."/>
            <person name="Kovar C."/>
            <person name="Kowis A."/>
            <person name="Lee S."/>
            <person name="Lewis L.R."/>
            <person name="Margolis J."/>
            <person name="Morgan M."/>
            <person name="Nazareth L.V."/>
            <person name="Nguyen N."/>
            <person name="Okwuonu G."/>
            <person name="Parker D."/>
            <person name="Richards S."/>
            <person name="Ruiz S.J."/>
            <person name="Santibanez J."/>
            <person name="Savard J."/>
            <person name="Scherer S.E."/>
            <person name="Schneider B."/>
            <person name="Sodergren E."/>
            <person name="Tautz D."/>
            <person name="Vattahil S."/>
            <person name="Villasana D."/>
            <person name="White C.S."/>
            <person name="Wright R."/>
            <person name="Park Y."/>
            <person name="Beeman R.W."/>
            <person name="Lord J."/>
            <person name="Oppert B."/>
            <person name="Lorenzen M."/>
            <person name="Brown S."/>
            <person name="Wang L."/>
            <person name="Savard J."/>
            <person name="Tautz D."/>
            <person name="Richards S."/>
            <person name="Weinstock G."/>
            <person name="Gibbs R.A."/>
            <person name="Liu Y."/>
            <person name="Worley K."/>
            <person name="Weinstock G."/>
            <person name="Elsik C.G."/>
            <person name="Reese J.T."/>
            <person name="Elhaik E."/>
            <person name="Landan G."/>
            <person name="Graur D."/>
            <person name="Arensburger P."/>
            <person name="Atkinson P."/>
            <person name="Beeman R.W."/>
            <person name="Beidler J."/>
            <person name="Brown S.J."/>
            <person name="Demuth J.P."/>
            <person name="Drury D.W."/>
            <person name="Du Y.Z."/>
            <person name="Fujiwara H."/>
            <person name="Lorenzen M."/>
            <person name="Maselli V."/>
            <person name="Osanai M."/>
            <person name="Park Y."/>
            <person name="Robertson H.M."/>
            <person name="Tu Z."/>
            <person name="Wang J.J."/>
            <person name="Wang S."/>
            <person name="Richards S."/>
            <person name="Song H."/>
            <person name="Zhang L."/>
            <person name="Sodergren E."/>
            <person name="Werner D."/>
            <person name="Stanke M."/>
            <person name="Morgenstern B."/>
            <person name="Solovyev V."/>
            <person name="Kosarev P."/>
            <person name="Brown G."/>
            <person name="Chen H.C."/>
            <person name="Ermolaeva O."/>
            <person name="Hlavina W."/>
            <person name="Kapustin Y."/>
            <person name="Kiryutin B."/>
            <person name="Kitts P."/>
            <person name="Maglott D."/>
            <person name="Pruitt K."/>
            <person name="Sapojnikov V."/>
            <person name="Souvorov A."/>
            <person name="Mackey A.J."/>
            <person name="Waterhouse R.M."/>
            <person name="Wyder S."/>
            <person name="Zdobnov E.M."/>
            <person name="Zdobnov E.M."/>
            <person name="Wyder S."/>
            <person name="Kriventseva E.V."/>
            <person name="Kadowaki T."/>
            <person name="Bork P."/>
            <person name="Aranda M."/>
            <person name="Bao R."/>
            <person name="Beermann A."/>
            <person name="Berns N."/>
            <person name="Bolognesi R."/>
            <person name="Bonneton F."/>
            <person name="Bopp D."/>
            <person name="Brown S.J."/>
            <person name="Bucher G."/>
            <person name="Butts T."/>
            <person name="Chaumot A."/>
            <person name="Denell R.E."/>
            <person name="Ferrier D.E."/>
            <person name="Friedrich M."/>
            <person name="Gordon C.M."/>
            <person name="Jindra M."/>
            <person name="Klingler M."/>
            <person name="Lan Q."/>
            <person name="Lattorff H.M."/>
            <person name="Laudet V."/>
            <person name="von Levetsow C."/>
            <person name="Liu Z."/>
            <person name="Lutz R."/>
            <person name="Lynch J.A."/>
            <person name="da Fonseca R.N."/>
            <person name="Posnien N."/>
            <person name="Reuter R."/>
            <person name="Roth S."/>
            <person name="Savard J."/>
            <person name="Schinko J.B."/>
            <person name="Schmitt C."/>
            <person name="Schoppmeier M."/>
            <person name="Schroder R."/>
            <person name="Shippy T.D."/>
            <person name="Simonnet F."/>
            <person name="Marques-Souza H."/>
            <person name="Tautz D."/>
            <person name="Tomoyasu Y."/>
            <person name="Trauner J."/>
            <person name="Van der Zee M."/>
            <person name="Vervoort M."/>
            <person name="Wittkopp N."/>
            <person name="Wimmer E.A."/>
            <person name="Yang X."/>
            <person name="Jones A.K."/>
            <person name="Sattelle D.B."/>
            <person name="Ebert P.R."/>
            <person name="Nelson D."/>
            <person name="Scott J.G."/>
            <person name="Beeman R.W."/>
            <person name="Muthukrishnan S."/>
            <person name="Kramer K.J."/>
            <person name="Arakane Y."/>
            <person name="Beeman R.W."/>
            <person name="Zhu Q."/>
            <person name="Hogenkamp D."/>
            <person name="Dixit R."/>
            <person name="Oppert B."/>
            <person name="Jiang H."/>
            <person name="Zou Z."/>
            <person name="Marshall J."/>
            <person name="Elpidina E."/>
            <person name="Vinokurov K."/>
            <person name="Oppert C."/>
            <person name="Zou Z."/>
            <person name="Evans J."/>
            <person name="Lu Z."/>
            <person name="Zhao P."/>
            <person name="Sumathipala N."/>
            <person name="Altincicek B."/>
            <person name="Vilcinskas A."/>
            <person name="Williams M."/>
            <person name="Hultmark D."/>
            <person name="Hetru C."/>
            <person name="Jiang H."/>
            <person name="Grimmelikhuijzen C.J."/>
            <person name="Hauser F."/>
            <person name="Cazzamali G."/>
            <person name="Williamson M."/>
            <person name="Park Y."/>
            <person name="Li B."/>
            <person name="Tanaka Y."/>
            <person name="Predel R."/>
            <person name="Neupert S."/>
            <person name="Schachtner J."/>
            <person name="Verleyen P."/>
            <person name="Raible F."/>
            <person name="Bork P."/>
            <person name="Friedrich M."/>
            <person name="Walden K.K."/>
            <person name="Robertson H.M."/>
            <person name="Angeli S."/>
            <person name="Foret S."/>
            <person name="Bucher G."/>
            <person name="Schuetz S."/>
            <person name="Maleszka R."/>
            <person name="Wimmer E.A."/>
            <person name="Beeman R.W."/>
            <person name="Lorenzen M."/>
            <person name="Tomoyasu Y."/>
            <person name="Miller S.C."/>
            <person name="Grossmann D."/>
            <person name="Bucher G."/>
        </authorList>
    </citation>
    <scope>NUCLEOTIDE SEQUENCE [LARGE SCALE GENOMIC DNA]</scope>
    <source>
        <strain evidence="9 10">Georgia GA2</strain>
    </source>
</reference>
<feature type="transmembrane region" description="Helical" evidence="8">
    <location>
        <begin position="12"/>
        <end position="31"/>
    </location>
</feature>
<keyword evidence="3 8" id="KW-0812">Transmembrane</keyword>
<dbReference type="Pfam" id="PF08395">
    <property type="entry name" value="7tm_7"/>
    <property type="match status" value="1"/>
</dbReference>
<organism evidence="9 10">
    <name type="scientific">Tribolium castaneum</name>
    <name type="common">Red flour beetle</name>
    <dbReference type="NCBI Taxonomy" id="7070"/>
    <lineage>
        <taxon>Eukaryota</taxon>
        <taxon>Metazoa</taxon>
        <taxon>Ecdysozoa</taxon>
        <taxon>Arthropoda</taxon>
        <taxon>Hexapoda</taxon>
        <taxon>Insecta</taxon>
        <taxon>Pterygota</taxon>
        <taxon>Neoptera</taxon>
        <taxon>Endopterygota</taxon>
        <taxon>Coleoptera</taxon>
        <taxon>Polyphaga</taxon>
        <taxon>Cucujiformia</taxon>
        <taxon>Tenebrionidae</taxon>
        <taxon>Tenebrionidae incertae sedis</taxon>
        <taxon>Tribolium</taxon>
    </lineage>
</organism>
<name>D6WRQ1_TRICA</name>
<dbReference type="GO" id="GO:0005886">
    <property type="term" value="C:plasma membrane"/>
    <property type="evidence" value="ECO:0007669"/>
    <property type="project" value="UniProtKB-SubCell"/>
</dbReference>
<dbReference type="PANTHER" id="PTHR21143:SF104">
    <property type="entry name" value="GUSTATORY RECEPTOR 8A-RELATED"/>
    <property type="match status" value="1"/>
</dbReference>
<comment type="function">
    <text evidence="8">Gustatory receptor which mediates acceptance or avoidance behavior, depending on its substrates.</text>
</comment>
<evidence type="ECO:0000313" key="9">
    <source>
        <dbReference type="EMBL" id="EFA07611.1"/>
    </source>
</evidence>
<proteinExistence type="inferred from homology"/>
<dbReference type="GO" id="GO:0008049">
    <property type="term" value="P:male courtship behavior"/>
    <property type="evidence" value="ECO:0000318"/>
    <property type="project" value="GO_Central"/>
</dbReference>
<dbReference type="AlphaFoldDB" id="D6WRQ1"/>
<feature type="transmembrane region" description="Helical" evidence="8">
    <location>
        <begin position="82"/>
        <end position="103"/>
    </location>
</feature>
<accession>D6WRQ1</accession>
<dbReference type="PhylomeDB" id="D6WRQ1"/>
<feature type="transmembrane region" description="Helical" evidence="8">
    <location>
        <begin position="43"/>
        <end position="62"/>
    </location>
</feature>
<dbReference type="GO" id="GO:0007165">
    <property type="term" value="P:signal transduction"/>
    <property type="evidence" value="ECO:0007669"/>
    <property type="project" value="UniProtKB-KW"/>
</dbReference>
<comment type="similarity">
    <text evidence="8">Belongs to the insect chemoreceptor superfamily. Gustatory receptor (GR) family.</text>
</comment>
<comment type="subcellular location">
    <subcellularLocation>
        <location evidence="1 8">Cell membrane</location>
        <topology evidence="1 8">Multi-pass membrane protein</topology>
    </subcellularLocation>
</comment>
<evidence type="ECO:0000256" key="4">
    <source>
        <dbReference type="ARBA" id="ARBA00022989"/>
    </source>
</evidence>
<dbReference type="GO" id="GO:0050909">
    <property type="term" value="P:sensory perception of taste"/>
    <property type="evidence" value="ECO:0007669"/>
    <property type="project" value="InterPro"/>
</dbReference>
<keyword evidence="7 8" id="KW-0807">Transducer</keyword>
<feature type="transmembrane region" description="Helical" evidence="8">
    <location>
        <begin position="362"/>
        <end position="380"/>
    </location>
</feature>
<dbReference type="InParanoid" id="D6WRQ1"/>
<evidence type="ECO:0000313" key="10">
    <source>
        <dbReference type="Proteomes" id="UP000007266"/>
    </source>
</evidence>
<dbReference type="GO" id="GO:0043025">
    <property type="term" value="C:neuronal cell body"/>
    <property type="evidence" value="ECO:0000318"/>
    <property type="project" value="GO_Central"/>
</dbReference>
<dbReference type="PANTHER" id="PTHR21143">
    <property type="entry name" value="INVERTEBRATE GUSTATORY RECEPTOR"/>
    <property type="match status" value="1"/>
</dbReference>
<dbReference type="GO" id="GO:0007635">
    <property type="term" value="P:chemosensory behavior"/>
    <property type="evidence" value="ECO:0000318"/>
    <property type="project" value="GO_Central"/>
</dbReference>
<evidence type="ECO:0000256" key="8">
    <source>
        <dbReference type="RuleBase" id="RU363108"/>
    </source>
</evidence>
<keyword evidence="2 8" id="KW-1003">Cell membrane</keyword>
<keyword evidence="5 8" id="KW-0472">Membrane</keyword>
<dbReference type="EMBL" id="KQ971354">
    <property type="protein sequence ID" value="EFA07611.1"/>
    <property type="molecule type" value="Genomic_DNA"/>
</dbReference>
<keyword evidence="6 8" id="KW-0675">Receptor</keyword>
<sequence length="387" mass="45788">MNLNLSVKDINFIKYLWKYFNIYLITPWYNFDKNAFYSPNMCKIYGTLLILLKLFWLFDVTFLHDKLNKSYRQLLFTQKINYAFSCLNIFVLTILSIANASFVGTDNKWKILLANFRYLDLNLHNNEKTERKIWNNFYSTFLLEQTLFFGCLCYQAHVWSRIMKITFLESLWFSPTVDRCYEFQVVTLIVAFLKCFNNRYKELNHRLLKCLNNNQKVLQEYQNLVCYHRLLGETIDAFNKLFGYQILLLVFHAGLQLVGCLNFPYVFFTSASNTPEKCSVAFSMLFSNFSVLLIFLFALVKMVVLMDSIVQEAERFVDLSYKMHVKWPQCKEIDVIIKLTKFAKQSVRKFSAAGFFQTRKSIIFSVISNVATYFIISIQFNQSQNIV</sequence>
<evidence type="ECO:0000256" key="6">
    <source>
        <dbReference type="ARBA" id="ARBA00023170"/>
    </source>
</evidence>
<evidence type="ECO:0000256" key="5">
    <source>
        <dbReference type="ARBA" id="ARBA00023136"/>
    </source>
</evidence>
<feature type="transmembrane region" description="Helical" evidence="8">
    <location>
        <begin position="246"/>
        <end position="268"/>
    </location>
</feature>
<evidence type="ECO:0000256" key="7">
    <source>
        <dbReference type="ARBA" id="ARBA00023224"/>
    </source>
</evidence>
<reference evidence="9 10" key="2">
    <citation type="journal article" date="2010" name="Nucleic Acids Res.">
        <title>BeetleBase in 2010: revisions to provide comprehensive genomic information for Tribolium castaneum.</title>
        <authorList>
            <person name="Kim H.S."/>
            <person name="Murphy T."/>
            <person name="Xia J."/>
            <person name="Caragea D."/>
            <person name="Park Y."/>
            <person name="Beeman R.W."/>
            <person name="Lorenzen M.D."/>
            <person name="Butcher S."/>
            <person name="Manak J.R."/>
            <person name="Brown S.J."/>
        </authorList>
    </citation>
    <scope>GENOME REANNOTATION</scope>
    <source>
        <strain evidence="9 10">Georgia GA2</strain>
    </source>
</reference>
<dbReference type="InterPro" id="IPR013604">
    <property type="entry name" value="7TM_chemorcpt"/>
</dbReference>
<dbReference type="Proteomes" id="UP000007266">
    <property type="component" value="Linkage group 7"/>
</dbReference>
<keyword evidence="4 8" id="KW-1133">Transmembrane helix</keyword>